<comment type="caution">
    <text evidence="1">The sequence shown here is derived from an EMBL/GenBank/DDBJ whole genome shotgun (WGS) entry which is preliminary data.</text>
</comment>
<protein>
    <submittedName>
        <fullName evidence="1">Uncharacterized protein</fullName>
    </submittedName>
</protein>
<keyword evidence="2" id="KW-1185">Reference proteome</keyword>
<accession>A0AAV7T958</accession>
<reference evidence="1" key="1">
    <citation type="journal article" date="2022" name="bioRxiv">
        <title>Sequencing and chromosome-scale assembly of the giantPleurodeles waltlgenome.</title>
        <authorList>
            <person name="Brown T."/>
            <person name="Elewa A."/>
            <person name="Iarovenko S."/>
            <person name="Subramanian E."/>
            <person name="Araus A.J."/>
            <person name="Petzold A."/>
            <person name="Susuki M."/>
            <person name="Suzuki K.-i.T."/>
            <person name="Hayashi T."/>
            <person name="Toyoda A."/>
            <person name="Oliveira C."/>
            <person name="Osipova E."/>
            <person name="Leigh N.D."/>
            <person name="Simon A."/>
            <person name="Yun M.H."/>
        </authorList>
    </citation>
    <scope>NUCLEOTIDE SEQUENCE</scope>
    <source>
        <strain evidence="1">20211129_DDA</strain>
        <tissue evidence="1">Liver</tissue>
    </source>
</reference>
<dbReference type="EMBL" id="JANPWB010000007">
    <property type="protein sequence ID" value="KAJ1172970.1"/>
    <property type="molecule type" value="Genomic_DNA"/>
</dbReference>
<evidence type="ECO:0000313" key="2">
    <source>
        <dbReference type="Proteomes" id="UP001066276"/>
    </source>
</evidence>
<proteinExistence type="predicted"/>
<evidence type="ECO:0000313" key="1">
    <source>
        <dbReference type="EMBL" id="KAJ1172970.1"/>
    </source>
</evidence>
<gene>
    <name evidence="1" type="ORF">NDU88_004812</name>
</gene>
<dbReference type="Proteomes" id="UP001066276">
    <property type="component" value="Chromosome 4_1"/>
</dbReference>
<sequence length="73" mass="7688">MKLVVAAGNTRSFPGICVTHSHLTFLVKGKVNSRSKRSLDSASSPETCMNPAPGNISCTCADLEHTRTPAEAS</sequence>
<name>A0AAV7T958_PLEWA</name>
<organism evidence="1 2">
    <name type="scientific">Pleurodeles waltl</name>
    <name type="common">Iberian ribbed newt</name>
    <dbReference type="NCBI Taxonomy" id="8319"/>
    <lineage>
        <taxon>Eukaryota</taxon>
        <taxon>Metazoa</taxon>
        <taxon>Chordata</taxon>
        <taxon>Craniata</taxon>
        <taxon>Vertebrata</taxon>
        <taxon>Euteleostomi</taxon>
        <taxon>Amphibia</taxon>
        <taxon>Batrachia</taxon>
        <taxon>Caudata</taxon>
        <taxon>Salamandroidea</taxon>
        <taxon>Salamandridae</taxon>
        <taxon>Pleurodelinae</taxon>
        <taxon>Pleurodeles</taxon>
    </lineage>
</organism>
<dbReference type="AlphaFoldDB" id="A0AAV7T958"/>